<reference evidence="8 9" key="1">
    <citation type="submission" date="2019-09" db="EMBL/GenBank/DDBJ databases">
        <title>Segnochrobactrum spirostomi gen. nov., sp. nov., isolated from the ciliate Spirostomum cf. yagiui and description of a novel family, Segnochrobactraceae fam. nov. within the order Rhizobiales of the class Alphaproteobacteria.</title>
        <authorList>
            <person name="Akter S."/>
            <person name="Shazib S.U.A."/>
            <person name="Shin M.K."/>
        </authorList>
    </citation>
    <scope>NUCLEOTIDE SEQUENCE [LARGE SCALE GENOMIC DNA]</scope>
    <source>
        <strain evidence="8 9">Sp-1</strain>
    </source>
</reference>
<keyword evidence="2" id="KW-0813">Transport</keyword>
<evidence type="ECO:0000256" key="1">
    <source>
        <dbReference type="ARBA" id="ARBA00005417"/>
    </source>
</evidence>
<evidence type="ECO:0000256" key="2">
    <source>
        <dbReference type="ARBA" id="ARBA00022448"/>
    </source>
</evidence>
<dbReference type="SUPFAM" id="SSF52540">
    <property type="entry name" value="P-loop containing nucleoside triphosphate hydrolases"/>
    <property type="match status" value="1"/>
</dbReference>
<dbReference type="Proteomes" id="UP000332515">
    <property type="component" value="Unassembled WGS sequence"/>
</dbReference>
<accession>A0A6A7XZI6</accession>
<dbReference type="GO" id="GO:0016887">
    <property type="term" value="F:ATP hydrolysis activity"/>
    <property type="evidence" value="ECO:0007669"/>
    <property type="project" value="InterPro"/>
</dbReference>
<dbReference type="PROSITE" id="PS00211">
    <property type="entry name" value="ABC_TRANSPORTER_1"/>
    <property type="match status" value="1"/>
</dbReference>
<dbReference type="InterPro" id="IPR003593">
    <property type="entry name" value="AAA+_ATPase"/>
</dbReference>
<dbReference type="CDD" id="cd03235">
    <property type="entry name" value="ABC_Metallic_Cations"/>
    <property type="match status" value="1"/>
</dbReference>
<keyword evidence="4 8" id="KW-0067">ATP-binding</keyword>
<dbReference type="Pfam" id="PF00005">
    <property type="entry name" value="ABC_tran"/>
    <property type="match status" value="1"/>
</dbReference>
<dbReference type="InterPro" id="IPR050153">
    <property type="entry name" value="Metal_Ion_Import_ABC"/>
</dbReference>
<sequence length="268" mass="28372">MTAIAFDRVSLDYGRRRILSDVSFAIPDGAFVGVLGPNGAGKTTAMRAVLGLVTPTSGAITVLGAPPKRGNPAIGYMPQARRTPSTVPLSGFQLVLGAVTGRRWGWPVARPEDKAAAWEALERVGAAEIARRPITELSGGERQRVLIAQTLIGHPKLLLLDEPLISLDPPNQRAIVELTARIGRELGIAVLFCAHEVNPLIGALDQVLYLGNGQAALGTVDEVISTPVLSRIYGAPINVIRLGGRIFVVAEDVEAGGHPHEHAHVRAV</sequence>
<feature type="domain" description="ABC transporter" evidence="7">
    <location>
        <begin position="4"/>
        <end position="237"/>
    </location>
</feature>
<dbReference type="SMART" id="SM00382">
    <property type="entry name" value="AAA"/>
    <property type="match status" value="1"/>
</dbReference>
<evidence type="ECO:0000256" key="5">
    <source>
        <dbReference type="ARBA" id="ARBA00022906"/>
    </source>
</evidence>
<keyword evidence="6" id="KW-0406">Ion transport</keyword>
<dbReference type="EMBL" id="VWNA01000001">
    <property type="protein sequence ID" value="MQT12210.1"/>
    <property type="molecule type" value="Genomic_DNA"/>
</dbReference>
<comment type="similarity">
    <text evidence="1">Belongs to the ABC transporter superfamily.</text>
</comment>
<dbReference type="PANTHER" id="PTHR42734:SF17">
    <property type="entry name" value="METAL TRANSPORT SYSTEM ATP-BINDING PROTEIN TM_0124-RELATED"/>
    <property type="match status" value="1"/>
</dbReference>
<evidence type="ECO:0000259" key="7">
    <source>
        <dbReference type="PROSITE" id="PS50893"/>
    </source>
</evidence>
<evidence type="ECO:0000256" key="3">
    <source>
        <dbReference type="ARBA" id="ARBA00022741"/>
    </source>
</evidence>
<keyword evidence="5" id="KW-0862">Zinc</keyword>
<dbReference type="GO" id="GO:0006829">
    <property type="term" value="P:zinc ion transport"/>
    <property type="evidence" value="ECO:0007669"/>
    <property type="project" value="UniProtKB-KW"/>
</dbReference>
<dbReference type="GO" id="GO:0005524">
    <property type="term" value="F:ATP binding"/>
    <property type="evidence" value="ECO:0007669"/>
    <property type="project" value="UniProtKB-KW"/>
</dbReference>
<dbReference type="InterPro" id="IPR003439">
    <property type="entry name" value="ABC_transporter-like_ATP-bd"/>
</dbReference>
<proteinExistence type="inferred from homology"/>
<evidence type="ECO:0000313" key="9">
    <source>
        <dbReference type="Proteomes" id="UP000332515"/>
    </source>
</evidence>
<dbReference type="AlphaFoldDB" id="A0A6A7XZI6"/>
<dbReference type="RefSeq" id="WP_208948233.1">
    <property type="nucleotide sequence ID" value="NZ_VWNA01000001.1"/>
</dbReference>
<organism evidence="8 9">
    <name type="scientific">Segnochrobactrum spirostomi</name>
    <dbReference type="NCBI Taxonomy" id="2608987"/>
    <lineage>
        <taxon>Bacteria</taxon>
        <taxon>Pseudomonadati</taxon>
        <taxon>Pseudomonadota</taxon>
        <taxon>Alphaproteobacteria</taxon>
        <taxon>Hyphomicrobiales</taxon>
        <taxon>Segnochrobactraceae</taxon>
        <taxon>Segnochrobactrum</taxon>
    </lineage>
</organism>
<dbReference type="InterPro" id="IPR017871">
    <property type="entry name" value="ABC_transporter-like_CS"/>
</dbReference>
<name>A0A6A7XZI6_9HYPH</name>
<dbReference type="PROSITE" id="PS50893">
    <property type="entry name" value="ABC_TRANSPORTER_2"/>
    <property type="match status" value="1"/>
</dbReference>
<evidence type="ECO:0000256" key="6">
    <source>
        <dbReference type="ARBA" id="ARBA00023065"/>
    </source>
</evidence>
<keyword evidence="5" id="KW-0864">Zinc transport</keyword>
<keyword evidence="3" id="KW-0547">Nucleotide-binding</keyword>
<gene>
    <name evidence="8" type="ORF">F0357_05940</name>
</gene>
<protein>
    <submittedName>
        <fullName evidence="8">ABC transporter ATP-binding protein</fullName>
    </submittedName>
</protein>
<keyword evidence="9" id="KW-1185">Reference proteome</keyword>
<evidence type="ECO:0000313" key="8">
    <source>
        <dbReference type="EMBL" id="MQT12210.1"/>
    </source>
</evidence>
<comment type="caution">
    <text evidence="8">The sequence shown here is derived from an EMBL/GenBank/DDBJ whole genome shotgun (WGS) entry which is preliminary data.</text>
</comment>
<dbReference type="Gene3D" id="3.40.50.300">
    <property type="entry name" value="P-loop containing nucleotide triphosphate hydrolases"/>
    <property type="match status" value="1"/>
</dbReference>
<dbReference type="InterPro" id="IPR027417">
    <property type="entry name" value="P-loop_NTPase"/>
</dbReference>
<dbReference type="PANTHER" id="PTHR42734">
    <property type="entry name" value="METAL TRANSPORT SYSTEM ATP-BINDING PROTEIN TM_0124-RELATED"/>
    <property type="match status" value="1"/>
</dbReference>
<evidence type="ECO:0000256" key="4">
    <source>
        <dbReference type="ARBA" id="ARBA00022840"/>
    </source>
</evidence>